<proteinExistence type="predicted"/>
<sequence length="86" mass="9475">MEVYFCARSFKRFSSLSTVTVAPCLHWVDVQGRTVNGFINGLFWESTCGLNSALSDRSAMCEVELLQQVHSLSECQVAESVLSPVA</sequence>
<reference evidence="1 2" key="1">
    <citation type="submission" date="2014-04" db="EMBL/GenBank/DDBJ databases">
        <authorList>
            <consortium name="DOE Joint Genome Institute"/>
            <person name="Kuo A."/>
            <person name="Gay G."/>
            <person name="Dore J."/>
            <person name="Kohler A."/>
            <person name="Nagy L.G."/>
            <person name="Floudas D."/>
            <person name="Copeland A."/>
            <person name="Barry K.W."/>
            <person name="Cichocki N."/>
            <person name="Veneault-Fourrey C."/>
            <person name="LaButti K."/>
            <person name="Lindquist E.A."/>
            <person name="Lipzen A."/>
            <person name="Lundell T."/>
            <person name="Morin E."/>
            <person name="Murat C."/>
            <person name="Sun H."/>
            <person name="Tunlid A."/>
            <person name="Henrissat B."/>
            <person name="Grigoriev I.V."/>
            <person name="Hibbett D.S."/>
            <person name="Martin F."/>
            <person name="Nordberg H.P."/>
            <person name="Cantor M.N."/>
            <person name="Hua S.X."/>
        </authorList>
    </citation>
    <scope>NUCLEOTIDE SEQUENCE [LARGE SCALE GENOMIC DNA]</scope>
    <source>
        <strain evidence="2">h7</strain>
    </source>
</reference>
<dbReference type="Proteomes" id="UP000053424">
    <property type="component" value="Unassembled WGS sequence"/>
</dbReference>
<dbReference type="HOGENOM" id="CLU_2498125_0_0_1"/>
<gene>
    <name evidence="1" type="ORF">M413DRAFT_344643</name>
</gene>
<reference evidence="2" key="2">
    <citation type="submission" date="2015-01" db="EMBL/GenBank/DDBJ databases">
        <title>Evolutionary Origins and Diversification of the Mycorrhizal Mutualists.</title>
        <authorList>
            <consortium name="DOE Joint Genome Institute"/>
            <consortium name="Mycorrhizal Genomics Consortium"/>
            <person name="Kohler A."/>
            <person name="Kuo A."/>
            <person name="Nagy L.G."/>
            <person name="Floudas D."/>
            <person name="Copeland A."/>
            <person name="Barry K.W."/>
            <person name="Cichocki N."/>
            <person name="Veneault-Fourrey C."/>
            <person name="LaButti K."/>
            <person name="Lindquist E.A."/>
            <person name="Lipzen A."/>
            <person name="Lundell T."/>
            <person name="Morin E."/>
            <person name="Murat C."/>
            <person name="Riley R."/>
            <person name="Ohm R."/>
            <person name="Sun H."/>
            <person name="Tunlid A."/>
            <person name="Henrissat B."/>
            <person name="Grigoriev I.V."/>
            <person name="Hibbett D.S."/>
            <person name="Martin F."/>
        </authorList>
    </citation>
    <scope>NUCLEOTIDE SEQUENCE [LARGE SCALE GENOMIC DNA]</scope>
    <source>
        <strain evidence="2">h7</strain>
    </source>
</reference>
<evidence type="ECO:0000313" key="2">
    <source>
        <dbReference type="Proteomes" id="UP000053424"/>
    </source>
</evidence>
<name>A0A0C2Y725_HEBCY</name>
<evidence type="ECO:0000313" key="1">
    <source>
        <dbReference type="EMBL" id="KIM45618.1"/>
    </source>
</evidence>
<keyword evidence="2" id="KW-1185">Reference proteome</keyword>
<dbReference type="EMBL" id="KN831772">
    <property type="protein sequence ID" value="KIM45618.1"/>
    <property type="molecule type" value="Genomic_DNA"/>
</dbReference>
<protein>
    <submittedName>
        <fullName evidence="1">Uncharacterized protein</fullName>
    </submittedName>
</protein>
<accession>A0A0C2Y725</accession>
<dbReference type="AlphaFoldDB" id="A0A0C2Y725"/>
<organism evidence="1 2">
    <name type="scientific">Hebeloma cylindrosporum</name>
    <dbReference type="NCBI Taxonomy" id="76867"/>
    <lineage>
        <taxon>Eukaryota</taxon>
        <taxon>Fungi</taxon>
        <taxon>Dikarya</taxon>
        <taxon>Basidiomycota</taxon>
        <taxon>Agaricomycotina</taxon>
        <taxon>Agaricomycetes</taxon>
        <taxon>Agaricomycetidae</taxon>
        <taxon>Agaricales</taxon>
        <taxon>Agaricineae</taxon>
        <taxon>Hymenogastraceae</taxon>
        <taxon>Hebeloma</taxon>
    </lineage>
</organism>